<dbReference type="Proteomes" id="UP001451782">
    <property type="component" value="Chromosome"/>
</dbReference>
<dbReference type="KEGG" id="yag:AABB28_17055"/>
<dbReference type="Pfam" id="PF12762">
    <property type="entry name" value="DDE_Tnp_IS1595"/>
    <property type="match status" value="1"/>
</dbReference>
<feature type="domain" description="ISXO2-like transposase" evidence="1">
    <location>
        <begin position="139"/>
        <end position="286"/>
    </location>
</feature>
<dbReference type="EMBL" id="CP151762">
    <property type="protein sequence ID" value="WZU65515.1"/>
    <property type="molecule type" value="Genomic_DNA"/>
</dbReference>
<reference evidence="2 3" key="1">
    <citation type="submission" date="2024-04" db="EMBL/GenBank/DDBJ databases">
        <title>Phylogenomic analyses of a clade within the roseobacter group suggest taxonomic reassignments of species of the genera Aestuariivita, Citreicella, Loktanella, Nautella, Pelagibaca, Ruegeria, Thalassobius, Thiobacimonas and Tropicibacter, and the proposal o.</title>
        <authorList>
            <person name="Jeon C.O."/>
        </authorList>
    </citation>
    <scope>NUCLEOTIDE SEQUENCE [LARGE SCALE GENOMIC DNA]</scope>
    <source>
        <strain evidence="2 3">G8-12</strain>
    </source>
</reference>
<name>A0AAN0M6C5_9RHOB</name>
<dbReference type="NCBIfam" id="NF033547">
    <property type="entry name" value="transpos_IS1595"/>
    <property type="match status" value="1"/>
</dbReference>
<proteinExistence type="predicted"/>
<organism evidence="2 3">
    <name type="scientific">Yoonia algicola</name>
    <dbReference type="NCBI Taxonomy" id="3137368"/>
    <lineage>
        <taxon>Bacteria</taxon>
        <taxon>Pseudomonadati</taxon>
        <taxon>Pseudomonadota</taxon>
        <taxon>Alphaproteobacteria</taxon>
        <taxon>Rhodobacterales</taxon>
        <taxon>Paracoccaceae</taxon>
        <taxon>Yoonia</taxon>
    </lineage>
</organism>
<protein>
    <submittedName>
        <fullName evidence="2">IS1595 family transposase</fullName>
    </submittedName>
</protein>
<sequence>MAQHFLLSAASRTTSLRAIYKAGEDSAYATFCEMRWPETNGEAVCPQCGHDETYKITTRRKFKCKACAHQFSVTSGTIFASRKMDFVDLLAAIFLIVNASKGISMVQLSRDLDCQYKTAFVLAHKLREAISQEVHTGEVLDGHVEIDGAYFGGHVRPANAKVNRVDRRLKKHQTGTRRVVVTMREREGRTLPFIAMNEGEGVALAVENVSRTATMSADEASHWDMLHDGWMVDRVNHSQIYSDHGKHTNMVESFFSRLRNMIEGQHHGVSPKYLHQYANHAAWLEDNRRTDNGTLANIVVSNAMAAPVSRNWKGYWQRAA</sequence>
<evidence type="ECO:0000313" key="2">
    <source>
        <dbReference type="EMBL" id="WZU65515.1"/>
    </source>
</evidence>
<dbReference type="AlphaFoldDB" id="A0AAN0M6C5"/>
<accession>A0AAN0M6C5</accession>
<gene>
    <name evidence="2" type="ORF">AABB28_17055</name>
</gene>
<evidence type="ECO:0000313" key="3">
    <source>
        <dbReference type="Proteomes" id="UP001451782"/>
    </source>
</evidence>
<dbReference type="InterPro" id="IPR024442">
    <property type="entry name" value="Transposase_Zn_ribbon"/>
</dbReference>
<evidence type="ECO:0000259" key="1">
    <source>
        <dbReference type="SMART" id="SM01126"/>
    </source>
</evidence>
<dbReference type="SMART" id="SM01126">
    <property type="entry name" value="DDE_Tnp_IS1595"/>
    <property type="match status" value="1"/>
</dbReference>
<dbReference type="Pfam" id="PF12760">
    <property type="entry name" value="Zn_ribbon_IS1595"/>
    <property type="match status" value="1"/>
</dbReference>
<dbReference type="InterPro" id="IPR024445">
    <property type="entry name" value="Tnp_ISXO2-like"/>
</dbReference>
<keyword evidence="3" id="KW-1185">Reference proteome</keyword>
<dbReference type="RefSeq" id="WP_342071862.1">
    <property type="nucleotide sequence ID" value="NZ_CP151762.1"/>
</dbReference>